<dbReference type="Proteomes" id="UP000054843">
    <property type="component" value="Unassembled WGS sequence"/>
</dbReference>
<organism evidence="1 2">
    <name type="scientific">Trichinella papuae</name>
    <dbReference type="NCBI Taxonomy" id="268474"/>
    <lineage>
        <taxon>Eukaryota</taxon>
        <taxon>Metazoa</taxon>
        <taxon>Ecdysozoa</taxon>
        <taxon>Nematoda</taxon>
        <taxon>Enoplea</taxon>
        <taxon>Dorylaimia</taxon>
        <taxon>Trichinellida</taxon>
        <taxon>Trichinellidae</taxon>
        <taxon>Trichinella</taxon>
    </lineage>
</organism>
<protein>
    <submittedName>
        <fullName evidence="1">Uncharacterized protein</fullName>
    </submittedName>
</protein>
<sequence length="43" mass="4986">MVILGRWASRYVKHVSMLLTKFEVDFAGRPPLVRGVSHKDLFQ</sequence>
<evidence type="ECO:0000313" key="2">
    <source>
        <dbReference type="Proteomes" id="UP000054843"/>
    </source>
</evidence>
<dbReference type="AlphaFoldDB" id="A0A0V1LYJ0"/>
<gene>
    <name evidence="1" type="ORF">T10_6961</name>
</gene>
<comment type="caution">
    <text evidence="1">The sequence shown here is derived from an EMBL/GenBank/DDBJ whole genome shotgun (WGS) entry which is preliminary data.</text>
</comment>
<proteinExistence type="predicted"/>
<dbReference type="EMBL" id="JYDO01000981">
    <property type="protein sequence ID" value="KRZ64555.1"/>
    <property type="molecule type" value="Genomic_DNA"/>
</dbReference>
<evidence type="ECO:0000313" key="1">
    <source>
        <dbReference type="EMBL" id="KRZ64555.1"/>
    </source>
</evidence>
<reference evidence="1 2" key="1">
    <citation type="submission" date="2015-01" db="EMBL/GenBank/DDBJ databases">
        <title>Evolution of Trichinella species and genotypes.</title>
        <authorList>
            <person name="Korhonen P.K."/>
            <person name="Edoardo P."/>
            <person name="Giuseppe L.R."/>
            <person name="Gasser R.B."/>
        </authorList>
    </citation>
    <scope>NUCLEOTIDE SEQUENCE [LARGE SCALE GENOMIC DNA]</scope>
    <source>
        <strain evidence="1">ISS1980</strain>
    </source>
</reference>
<keyword evidence="2" id="KW-1185">Reference proteome</keyword>
<accession>A0A0V1LYJ0</accession>
<name>A0A0V1LYJ0_9BILA</name>